<evidence type="ECO:0000256" key="1">
    <source>
        <dbReference type="ARBA" id="ARBA00009136"/>
    </source>
</evidence>
<dbReference type="AlphaFoldDB" id="A0A816U0A6"/>
<reference evidence="6" key="1">
    <citation type="submission" date="2021-01" db="EMBL/GenBank/DDBJ databases">
        <authorList>
            <consortium name="Genoscope - CEA"/>
            <person name="William W."/>
        </authorList>
    </citation>
    <scope>NUCLEOTIDE SEQUENCE</scope>
</reference>
<protein>
    <submittedName>
        <fullName evidence="6">(rape) hypothetical protein</fullName>
    </submittedName>
</protein>
<comment type="similarity">
    <text evidence="1">Belongs to the DDI1 family.</text>
</comment>
<dbReference type="GO" id="GO:0006508">
    <property type="term" value="P:proteolysis"/>
    <property type="evidence" value="ECO:0007669"/>
    <property type="project" value="UniProtKB-KW"/>
</dbReference>
<evidence type="ECO:0000256" key="2">
    <source>
        <dbReference type="ARBA" id="ARBA00022670"/>
    </source>
</evidence>
<organism evidence="6">
    <name type="scientific">Brassica napus</name>
    <name type="common">Rape</name>
    <dbReference type="NCBI Taxonomy" id="3708"/>
    <lineage>
        <taxon>Eukaryota</taxon>
        <taxon>Viridiplantae</taxon>
        <taxon>Streptophyta</taxon>
        <taxon>Embryophyta</taxon>
        <taxon>Tracheophyta</taxon>
        <taxon>Spermatophyta</taxon>
        <taxon>Magnoliopsida</taxon>
        <taxon>eudicotyledons</taxon>
        <taxon>Gunneridae</taxon>
        <taxon>Pentapetalae</taxon>
        <taxon>rosids</taxon>
        <taxon>malvids</taxon>
        <taxon>Brassicales</taxon>
        <taxon>Brassicaceae</taxon>
        <taxon>Brassiceae</taxon>
        <taxon>Brassica</taxon>
    </lineage>
</organism>
<feature type="domain" description="Aspartic peptidase DDI1-type" evidence="5">
    <location>
        <begin position="44"/>
        <end position="102"/>
    </location>
</feature>
<evidence type="ECO:0000259" key="5">
    <source>
        <dbReference type="Pfam" id="PF09668"/>
    </source>
</evidence>
<keyword evidence="2" id="KW-0645">Protease</keyword>
<dbReference type="InterPro" id="IPR019103">
    <property type="entry name" value="Peptidase_aspartic_DDI1-type"/>
</dbReference>
<name>A0A816U0A6_BRANA</name>
<evidence type="ECO:0000256" key="4">
    <source>
        <dbReference type="ARBA" id="ARBA00022801"/>
    </source>
</evidence>
<dbReference type="Proteomes" id="UP001295469">
    <property type="component" value="Chromosome A05"/>
</dbReference>
<keyword evidence="3" id="KW-0064">Aspartyl protease</keyword>
<keyword evidence="4" id="KW-0378">Hydrolase</keyword>
<dbReference type="InterPro" id="IPR021109">
    <property type="entry name" value="Peptidase_aspartic_dom_sf"/>
</dbReference>
<proteinExistence type="inferred from homology"/>
<dbReference type="GO" id="GO:0004190">
    <property type="term" value="F:aspartic-type endopeptidase activity"/>
    <property type="evidence" value="ECO:0007669"/>
    <property type="project" value="UniProtKB-KW"/>
</dbReference>
<evidence type="ECO:0000256" key="3">
    <source>
        <dbReference type="ARBA" id="ARBA00022750"/>
    </source>
</evidence>
<dbReference type="PANTHER" id="PTHR12917">
    <property type="entry name" value="ASPARTYL PROTEASE DDI-RELATED"/>
    <property type="match status" value="1"/>
</dbReference>
<evidence type="ECO:0000313" key="6">
    <source>
        <dbReference type="EMBL" id="CAF2101792.1"/>
    </source>
</evidence>
<dbReference type="EMBL" id="HG994359">
    <property type="protein sequence ID" value="CAF2101792.1"/>
    <property type="molecule type" value="Genomic_DNA"/>
</dbReference>
<dbReference type="SUPFAM" id="SSF50630">
    <property type="entry name" value="Acid proteases"/>
    <property type="match status" value="1"/>
</dbReference>
<gene>
    <name evidence="6" type="ORF">DARMORV10_A05P36340.1</name>
</gene>
<dbReference type="Gene3D" id="2.40.70.10">
    <property type="entry name" value="Acid Proteases"/>
    <property type="match status" value="1"/>
</dbReference>
<dbReference type="PANTHER" id="PTHR12917:SF1">
    <property type="entry name" value="AT13091P"/>
    <property type="match status" value="1"/>
</dbReference>
<dbReference type="Pfam" id="PF09668">
    <property type="entry name" value="Asp_protease"/>
    <property type="match status" value="1"/>
</dbReference>
<sequence length="119" mass="13193">MVDMEVNGTYASKGKIWHPDDNLFLAYYLVSILISSSVRLEICYLALLSSFESFQAFVDSGAQSTIISKSCAERCGLLRLMDQRYEGHGVGQSEIVGRIHVLVLIGGFGATSKTFFLFR</sequence>
<accession>A0A816U0A6</accession>